<dbReference type="GO" id="GO:1903457">
    <property type="term" value="P:lactate catabolic process"/>
    <property type="evidence" value="ECO:0007669"/>
    <property type="project" value="TreeGrafter"/>
</dbReference>
<keyword evidence="5" id="KW-1185">Reference proteome</keyword>
<dbReference type="SUPFAM" id="SSF56176">
    <property type="entry name" value="FAD-binding/transporter-associated domain-like"/>
    <property type="match status" value="1"/>
</dbReference>
<dbReference type="InterPro" id="IPR016164">
    <property type="entry name" value="FAD-linked_Oxase-like_C"/>
</dbReference>
<evidence type="ECO:0000256" key="2">
    <source>
        <dbReference type="ARBA" id="ARBA00022827"/>
    </source>
</evidence>
<keyword evidence="2" id="KW-0274">FAD</keyword>
<protein>
    <submittedName>
        <fullName evidence="4">FAD-binding oxidoreductase</fullName>
    </submittedName>
</protein>
<reference evidence="4 5" key="1">
    <citation type="submission" date="2020-04" db="EMBL/GenBank/DDBJ databases">
        <title>Ramlibacter sp. G-1-2-2 isolated from soil.</title>
        <authorList>
            <person name="Dahal R.H."/>
        </authorList>
    </citation>
    <scope>NUCLEOTIDE SEQUENCE [LARGE SCALE GENOMIC DNA]</scope>
    <source>
        <strain evidence="4 5">G-1-2-2</strain>
    </source>
</reference>
<dbReference type="Gene3D" id="3.30.465.10">
    <property type="match status" value="1"/>
</dbReference>
<dbReference type="RefSeq" id="WP_169422136.1">
    <property type="nucleotide sequence ID" value="NZ_JABBFX010000003.1"/>
</dbReference>
<dbReference type="PROSITE" id="PS51387">
    <property type="entry name" value="FAD_PCMH"/>
    <property type="match status" value="1"/>
</dbReference>
<dbReference type="EMBL" id="JABBFX010000003">
    <property type="protein sequence ID" value="NML47879.1"/>
    <property type="molecule type" value="Genomic_DNA"/>
</dbReference>
<evidence type="ECO:0000313" key="5">
    <source>
        <dbReference type="Proteomes" id="UP000541185"/>
    </source>
</evidence>
<dbReference type="GO" id="GO:0008720">
    <property type="term" value="F:D-lactate dehydrogenase (NAD+) activity"/>
    <property type="evidence" value="ECO:0007669"/>
    <property type="project" value="TreeGrafter"/>
</dbReference>
<name>A0A848HEG4_9BURK</name>
<evidence type="ECO:0000313" key="4">
    <source>
        <dbReference type="EMBL" id="NML47879.1"/>
    </source>
</evidence>
<dbReference type="InterPro" id="IPR016169">
    <property type="entry name" value="FAD-bd_PCMH_sub2"/>
</dbReference>
<evidence type="ECO:0000256" key="1">
    <source>
        <dbReference type="ARBA" id="ARBA00022630"/>
    </source>
</evidence>
<comment type="caution">
    <text evidence="4">The sequence shown here is derived from an EMBL/GenBank/DDBJ whole genome shotgun (WGS) entry which is preliminary data.</text>
</comment>
<dbReference type="PANTHER" id="PTHR11748">
    <property type="entry name" value="D-LACTATE DEHYDROGENASE"/>
    <property type="match status" value="1"/>
</dbReference>
<dbReference type="InterPro" id="IPR006094">
    <property type="entry name" value="Oxid_FAD_bind_N"/>
</dbReference>
<dbReference type="GO" id="GO:0071949">
    <property type="term" value="F:FAD binding"/>
    <property type="evidence" value="ECO:0007669"/>
    <property type="project" value="InterPro"/>
</dbReference>
<proteinExistence type="predicted"/>
<evidence type="ECO:0000259" key="3">
    <source>
        <dbReference type="PROSITE" id="PS51387"/>
    </source>
</evidence>
<gene>
    <name evidence="4" type="ORF">HHL11_29285</name>
</gene>
<keyword evidence="1" id="KW-0285">Flavoprotein</keyword>
<dbReference type="AlphaFoldDB" id="A0A848HEG4"/>
<feature type="domain" description="FAD-binding PCMH-type" evidence="3">
    <location>
        <begin position="45"/>
        <end position="219"/>
    </location>
</feature>
<dbReference type="PANTHER" id="PTHR11748:SF119">
    <property type="entry name" value="D-2-HYDROXYGLUTARATE DEHYDROGENASE"/>
    <property type="match status" value="1"/>
</dbReference>
<dbReference type="SUPFAM" id="SSF55103">
    <property type="entry name" value="FAD-linked oxidases, C-terminal domain"/>
    <property type="match status" value="1"/>
</dbReference>
<dbReference type="InterPro" id="IPR036318">
    <property type="entry name" value="FAD-bd_PCMH-like_sf"/>
</dbReference>
<dbReference type="Proteomes" id="UP000541185">
    <property type="component" value="Unassembled WGS sequence"/>
</dbReference>
<organism evidence="4 5">
    <name type="scientific">Ramlibacter agri</name>
    <dbReference type="NCBI Taxonomy" id="2728837"/>
    <lineage>
        <taxon>Bacteria</taxon>
        <taxon>Pseudomonadati</taxon>
        <taxon>Pseudomonadota</taxon>
        <taxon>Betaproteobacteria</taxon>
        <taxon>Burkholderiales</taxon>
        <taxon>Comamonadaceae</taxon>
        <taxon>Ramlibacter</taxon>
    </lineage>
</organism>
<sequence length="450" mass="49291">MNAPVSSIEQLQIALPDLDWVTDSARIARLSQDFSWFSPVLKRQLAGKAADAVVRPRNEDEVKQLVALCAKLRLPITIRGSGTGNYGQSVPLQGGVLVDMSGYNQFLWARGGAARAQAGIRLFDLERETRAACGMELRCMPSTYRSATLGGLFGGGFGGIGSINYGPLAARGNVLGIKALTIEEEPQVVELRGPEALLMHHLWGTNGLVLEVELALAPAYDWQEHFVVFSSFDDALEFGNAVAGGPGIVKREVALLADPIPAYLRGHGEHLPPGCHAIILAIAPSSEAAVRELAAQWRGEVTYSKNAEEIARTGRTLLEYTWNHTTLAAFKVDKTITYLQSAFVPGQHLQQVRHMEKLLSPEVQMHAEWIRGLDGQLTCTALQIVKFSTEERLQEIMQTYRDNGVRINDPHVFIVEDGKAGGELSPAVSEVKRRFDPLKLLNPGKTRAWQ</sequence>
<dbReference type="GO" id="GO:0004458">
    <property type="term" value="F:D-lactate dehydrogenase (cytochrome) activity"/>
    <property type="evidence" value="ECO:0007669"/>
    <property type="project" value="TreeGrafter"/>
</dbReference>
<accession>A0A848HEG4</accession>
<dbReference type="Pfam" id="PF01565">
    <property type="entry name" value="FAD_binding_4"/>
    <property type="match status" value="1"/>
</dbReference>
<dbReference type="InterPro" id="IPR016166">
    <property type="entry name" value="FAD-bd_PCMH"/>
</dbReference>